<feature type="region of interest" description="Disordered" evidence="14">
    <location>
        <begin position="170"/>
        <end position="192"/>
    </location>
</feature>
<evidence type="ECO:0000256" key="11">
    <source>
        <dbReference type="ARBA" id="ARBA00049080"/>
    </source>
</evidence>
<comment type="function">
    <text evidence="13">Catalyzes the conversion of 4-hydroxy-tetrahydrodipicolinate (HTPA) to tetrahydrodipicolinate.</text>
</comment>
<evidence type="ECO:0000256" key="14">
    <source>
        <dbReference type="SAM" id="MobiDB-lite"/>
    </source>
</evidence>
<dbReference type="RefSeq" id="WP_184171775.1">
    <property type="nucleotide sequence ID" value="NZ_BAABAG010000001.1"/>
</dbReference>
<dbReference type="PANTHER" id="PTHR20836:SF0">
    <property type="entry name" value="4-HYDROXY-TETRAHYDRODIPICOLINATE REDUCTASE 1, CHLOROPLASTIC-RELATED"/>
    <property type="match status" value="1"/>
</dbReference>
<dbReference type="GO" id="GO:0009089">
    <property type="term" value="P:lysine biosynthetic process via diaminopimelate"/>
    <property type="evidence" value="ECO:0007669"/>
    <property type="project" value="UniProtKB-UniRule"/>
</dbReference>
<evidence type="ECO:0000259" key="15">
    <source>
        <dbReference type="Pfam" id="PF01113"/>
    </source>
</evidence>
<feature type="domain" description="Dihydrodipicolinate reductase C-terminal" evidence="16">
    <location>
        <begin position="125"/>
        <end position="258"/>
    </location>
</feature>
<comment type="caution">
    <text evidence="17">The sequence shown here is derived from an EMBL/GenBank/DDBJ whole genome shotgun (WGS) entry which is preliminary data.</text>
</comment>
<comment type="pathway">
    <text evidence="9 13">Amino-acid biosynthesis; L-lysine biosynthesis via DAP pathway; (S)-tetrahydrodipicolinate from L-aspartate: step 4/4.</text>
</comment>
<name>A0A7W9JJ05_9MICC</name>
<evidence type="ECO:0000256" key="9">
    <source>
        <dbReference type="ARBA" id="ARBA00037922"/>
    </source>
</evidence>
<evidence type="ECO:0000256" key="13">
    <source>
        <dbReference type="HAMAP-Rule" id="MF_00102"/>
    </source>
</evidence>
<dbReference type="UniPathway" id="UPA00034">
    <property type="reaction ID" value="UER00018"/>
</dbReference>
<evidence type="ECO:0000256" key="5">
    <source>
        <dbReference type="ARBA" id="ARBA00022915"/>
    </source>
</evidence>
<dbReference type="AlphaFoldDB" id="A0A7W9JJ05"/>
<dbReference type="EMBL" id="JACHMW010000001">
    <property type="protein sequence ID" value="MBB5848584.1"/>
    <property type="molecule type" value="Genomic_DNA"/>
</dbReference>
<evidence type="ECO:0000256" key="6">
    <source>
        <dbReference type="ARBA" id="ARBA00023002"/>
    </source>
</evidence>
<feature type="binding site" evidence="13">
    <location>
        <position position="149"/>
    </location>
    <ligand>
        <name>(S)-2,3,4,5-tetrahydrodipicolinate</name>
        <dbReference type="ChEBI" id="CHEBI:16845"/>
    </ligand>
</feature>
<dbReference type="InterPro" id="IPR023940">
    <property type="entry name" value="DHDPR_bac"/>
</dbReference>
<dbReference type="GO" id="GO:0005829">
    <property type="term" value="C:cytosol"/>
    <property type="evidence" value="ECO:0007669"/>
    <property type="project" value="TreeGrafter"/>
</dbReference>
<feature type="domain" description="Dihydrodipicolinate reductase N-terminal" evidence="15">
    <location>
        <begin position="18"/>
        <end position="121"/>
    </location>
</feature>
<dbReference type="GO" id="GO:0051287">
    <property type="term" value="F:NAD binding"/>
    <property type="evidence" value="ECO:0007669"/>
    <property type="project" value="UniProtKB-UniRule"/>
</dbReference>
<dbReference type="PANTHER" id="PTHR20836">
    <property type="entry name" value="DIHYDRODIPICOLINATE REDUCTASE"/>
    <property type="match status" value="1"/>
</dbReference>
<dbReference type="EC" id="1.17.1.8" evidence="10 13"/>
<dbReference type="HAMAP" id="MF_00102">
    <property type="entry name" value="DapB"/>
    <property type="match status" value="1"/>
</dbReference>
<reference evidence="17 18" key="1">
    <citation type="submission" date="2020-08" db="EMBL/GenBank/DDBJ databases">
        <title>Sequencing the genomes of 1000 actinobacteria strains.</title>
        <authorList>
            <person name="Klenk H.-P."/>
        </authorList>
    </citation>
    <scope>NUCLEOTIDE SEQUENCE [LARGE SCALE GENOMIC DNA]</scope>
    <source>
        <strain evidence="17 18">DSM 17945</strain>
    </source>
</reference>
<feature type="binding site" evidence="13">
    <location>
        <begin position="91"/>
        <end position="93"/>
    </location>
    <ligand>
        <name>NAD(+)</name>
        <dbReference type="ChEBI" id="CHEBI:57540"/>
    </ligand>
</feature>
<accession>A0A7W9JJ05</accession>
<keyword evidence="4 13" id="KW-0521">NADP</keyword>
<comment type="catalytic activity">
    <reaction evidence="12 13">
        <text>(S)-2,3,4,5-tetrahydrodipicolinate + NAD(+) + H2O = (2S,4S)-4-hydroxy-2,3,4,5-tetrahydrodipicolinate + NADH + H(+)</text>
        <dbReference type="Rhea" id="RHEA:35323"/>
        <dbReference type="ChEBI" id="CHEBI:15377"/>
        <dbReference type="ChEBI" id="CHEBI:15378"/>
        <dbReference type="ChEBI" id="CHEBI:16845"/>
        <dbReference type="ChEBI" id="CHEBI:57540"/>
        <dbReference type="ChEBI" id="CHEBI:57945"/>
        <dbReference type="ChEBI" id="CHEBI:67139"/>
        <dbReference type="EC" id="1.17.1.8"/>
    </reaction>
</comment>
<evidence type="ECO:0000313" key="17">
    <source>
        <dbReference type="EMBL" id="MBB5848584.1"/>
    </source>
</evidence>
<keyword evidence="7 13" id="KW-0520">NAD</keyword>
<evidence type="ECO:0000256" key="3">
    <source>
        <dbReference type="ARBA" id="ARBA00022605"/>
    </source>
</evidence>
<evidence type="ECO:0000256" key="8">
    <source>
        <dbReference type="ARBA" id="ARBA00023154"/>
    </source>
</evidence>
<dbReference type="GO" id="GO:0008839">
    <property type="term" value="F:4-hydroxy-tetrahydrodipicolinate reductase"/>
    <property type="evidence" value="ECO:0007669"/>
    <property type="project" value="UniProtKB-UniRule"/>
</dbReference>
<dbReference type="InterPro" id="IPR022663">
    <property type="entry name" value="DapB_C"/>
</dbReference>
<comment type="subunit">
    <text evidence="13">Homotetramer.</text>
</comment>
<keyword evidence="18" id="KW-1185">Reference proteome</keyword>
<comment type="catalytic activity">
    <reaction evidence="11 13">
        <text>(S)-2,3,4,5-tetrahydrodipicolinate + NADP(+) + H2O = (2S,4S)-4-hydroxy-2,3,4,5-tetrahydrodipicolinate + NADPH + H(+)</text>
        <dbReference type="Rhea" id="RHEA:35331"/>
        <dbReference type="ChEBI" id="CHEBI:15377"/>
        <dbReference type="ChEBI" id="CHEBI:15378"/>
        <dbReference type="ChEBI" id="CHEBI:16845"/>
        <dbReference type="ChEBI" id="CHEBI:57783"/>
        <dbReference type="ChEBI" id="CHEBI:58349"/>
        <dbReference type="ChEBI" id="CHEBI:67139"/>
        <dbReference type="EC" id="1.17.1.8"/>
    </reaction>
</comment>
<dbReference type="PIRSF" id="PIRSF000161">
    <property type="entry name" value="DHPR"/>
    <property type="match status" value="1"/>
</dbReference>
<feature type="binding site" evidence="13">
    <location>
        <begin position="23"/>
        <end position="28"/>
    </location>
    <ligand>
        <name>NAD(+)</name>
        <dbReference type="ChEBI" id="CHEBI:57540"/>
    </ligand>
</feature>
<dbReference type="InterPro" id="IPR000846">
    <property type="entry name" value="DapB_N"/>
</dbReference>
<keyword evidence="2 13" id="KW-0963">Cytoplasm</keyword>
<evidence type="ECO:0000256" key="12">
    <source>
        <dbReference type="ARBA" id="ARBA00049396"/>
    </source>
</evidence>
<evidence type="ECO:0000256" key="10">
    <source>
        <dbReference type="ARBA" id="ARBA00038983"/>
    </source>
</evidence>
<dbReference type="InterPro" id="IPR036291">
    <property type="entry name" value="NAD(P)-bd_dom_sf"/>
</dbReference>
<dbReference type="Pfam" id="PF05173">
    <property type="entry name" value="DapB_C"/>
    <property type="match status" value="1"/>
</dbReference>
<keyword evidence="8 13" id="KW-0457">Lysine biosynthesis</keyword>
<dbReference type="Proteomes" id="UP000567246">
    <property type="component" value="Unassembled WGS sequence"/>
</dbReference>
<dbReference type="Pfam" id="PF01113">
    <property type="entry name" value="DapB_N"/>
    <property type="match status" value="1"/>
</dbReference>
<comment type="caution">
    <text evidence="13">Lacks conserved residue(s) required for the propagation of feature annotation.</text>
</comment>
<dbReference type="GO" id="GO:0050661">
    <property type="term" value="F:NADP binding"/>
    <property type="evidence" value="ECO:0007669"/>
    <property type="project" value="UniProtKB-UniRule"/>
</dbReference>
<dbReference type="CDD" id="cd02274">
    <property type="entry name" value="DHDPR_N"/>
    <property type="match status" value="1"/>
</dbReference>
<sequence length="263" mass="27060">MTDAPAPSAVPADDAVPRVAILGAGGKMGRHAVPAVREAAGLELVAELGSADPLEAILDAGATHVLDLTVPDVSPRNAAFAVEHGLHTVIGTSGWGPERRETLAAQLAEHPGVGVLIAPNFSVGSVLASAFAAKAARFFESVELIEMHHPAKLDAPSGTAVRTAELIGQARREAGVPPSPDATERDPDGSRGAVVDGVHVHAVRLRGLEAHQEVLLGGPGEQLVVRHDAFDRGAYMPGIVLGLRTVASRPGLTYGLDGYLDLG</sequence>
<comment type="subcellular location">
    <subcellularLocation>
        <location evidence="13">Cytoplasm</location>
    </subcellularLocation>
</comment>
<dbReference type="GO" id="GO:0016726">
    <property type="term" value="F:oxidoreductase activity, acting on CH or CH2 groups, NAD or NADP as acceptor"/>
    <property type="evidence" value="ECO:0007669"/>
    <property type="project" value="UniProtKB-UniRule"/>
</dbReference>
<comment type="similarity">
    <text evidence="1 13">Belongs to the DapB family.</text>
</comment>
<feature type="binding site" evidence="13">
    <location>
        <begin position="118"/>
        <end position="121"/>
    </location>
    <ligand>
        <name>NAD(+)</name>
        <dbReference type="ChEBI" id="CHEBI:57540"/>
    </ligand>
</feature>
<keyword evidence="5 13" id="KW-0220">Diaminopimelate biosynthesis</keyword>
<organism evidence="17 18">
    <name type="scientific">Micrococcus endophyticus</name>
    <dbReference type="NCBI Taxonomy" id="455343"/>
    <lineage>
        <taxon>Bacteria</taxon>
        <taxon>Bacillati</taxon>
        <taxon>Actinomycetota</taxon>
        <taxon>Actinomycetes</taxon>
        <taxon>Micrococcales</taxon>
        <taxon>Micrococcaceae</taxon>
        <taxon>Micrococcus</taxon>
    </lineage>
</organism>
<protein>
    <recommendedName>
        <fullName evidence="10 13">4-hydroxy-tetrahydrodipicolinate reductase</fullName>
        <shortName evidence="13">HTPA reductase</shortName>
        <ecNumber evidence="10 13">1.17.1.8</ecNumber>
    </recommendedName>
</protein>
<feature type="active site" description="Proton donor/acceptor" evidence="13">
    <location>
        <position position="148"/>
    </location>
</feature>
<dbReference type="InterPro" id="IPR022664">
    <property type="entry name" value="DapB_N_CS"/>
</dbReference>
<evidence type="ECO:0000256" key="4">
    <source>
        <dbReference type="ARBA" id="ARBA00022857"/>
    </source>
</evidence>
<evidence type="ECO:0000256" key="2">
    <source>
        <dbReference type="ARBA" id="ARBA00022490"/>
    </source>
</evidence>
<keyword evidence="3 13" id="KW-0028">Amino-acid biosynthesis</keyword>
<feature type="binding site" evidence="13">
    <location>
        <begin position="158"/>
        <end position="159"/>
    </location>
    <ligand>
        <name>(S)-2,3,4,5-tetrahydrodipicolinate</name>
        <dbReference type="ChEBI" id="CHEBI:16845"/>
    </ligand>
</feature>
<gene>
    <name evidence="13" type="primary">dapB</name>
    <name evidence="17" type="ORF">HDA33_001148</name>
</gene>
<evidence type="ECO:0000256" key="7">
    <source>
        <dbReference type="ARBA" id="ARBA00023027"/>
    </source>
</evidence>
<evidence type="ECO:0000256" key="1">
    <source>
        <dbReference type="ARBA" id="ARBA00006642"/>
    </source>
</evidence>
<dbReference type="Gene3D" id="3.40.50.720">
    <property type="entry name" value="NAD(P)-binding Rossmann-like Domain"/>
    <property type="match status" value="1"/>
</dbReference>
<dbReference type="SUPFAM" id="SSF51735">
    <property type="entry name" value="NAD(P)-binding Rossmann-fold domains"/>
    <property type="match status" value="1"/>
</dbReference>
<keyword evidence="6 13" id="KW-0560">Oxidoreductase</keyword>
<dbReference type="SUPFAM" id="SSF55347">
    <property type="entry name" value="Glyceraldehyde-3-phosphate dehydrogenase-like, C-terminal domain"/>
    <property type="match status" value="1"/>
</dbReference>
<evidence type="ECO:0000259" key="16">
    <source>
        <dbReference type="Pfam" id="PF05173"/>
    </source>
</evidence>
<dbReference type="NCBIfam" id="TIGR00036">
    <property type="entry name" value="dapB"/>
    <property type="match status" value="1"/>
</dbReference>
<feature type="active site" description="Proton donor" evidence="13">
    <location>
        <position position="152"/>
    </location>
</feature>
<dbReference type="FunFam" id="3.30.360.10:FF:000009">
    <property type="entry name" value="4-hydroxy-tetrahydrodipicolinate reductase"/>
    <property type="match status" value="1"/>
</dbReference>
<dbReference type="Gene3D" id="3.30.360.10">
    <property type="entry name" value="Dihydrodipicolinate Reductase, domain 2"/>
    <property type="match status" value="1"/>
</dbReference>
<dbReference type="PROSITE" id="PS01298">
    <property type="entry name" value="DAPB"/>
    <property type="match status" value="1"/>
</dbReference>
<proteinExistence type="inferred from homology"/>
<dbReference type="GO" id="GO:0019877">
    <property type="term" value="P:diaminopimelate biosynthetic process"/>
    <property type="evidence" value="ECO:0007669"/>
    <property type="project" value="UniProtKB-UniRule"/>
</dbReference>
<comment type="caution">
    <text evidence="13">Was originally thought to be a dihydrodipicolinate reductase (DHDPR), catalyzing the conversion of dihydrodipicolinate to tetrahydrodipicolinate. However, it was shown in E.coli that the substrate of the enzymatic reaction is not dihydrodipicolinate (DHDP) but in fact (2S,4S)-4-hydroxy-2,3,4,5-tetrahydrodipicolinic acid (HTPA), the product released by the DapA-catalyzed reaction.</text>
</comment>
<evidence type="ECO:0000313" key="18">
    <source>
        <dbReference type="Proteomes" id="UP000567246"/>
    </source>
</evidence>